<comment type="function">
    <text evidence="7">Catalyzes the specific phosphorylation of the 3-hydroxyl group of shikimic acid using ATP as a cosubstrate.</text>
</comment>
<keyword evidence="1 7" id="KW-0028">Amino-acid biosynthesis</keyword>
<comment type="caution">
    <text evidence="8">The sequence shown here is derived from an EMBL/GenBank/DDBJ whole genome shotgun (WGS) entry which is preliminary data.</text>
</comment>
<feature type="binding site" evidence="7">
    <location>
        <position position="56"/>
    </location>
    <ligand>
        <name>substrate</name>
    </ligand>
</feature>
<evidence type="ECO:0000313" key="9">
    <source>
        <dbReference type="Proteomes" id="UP000599688"/>
    </source>
</evidence>
<comment type="pathway">
    <text evidence="7">Metabolic intermediate biosynthesis; chorismate biosynthesis; chorismate from D-erythrose 4-phosphate and phosphoenolpyruvate: step 5/7.</text>
</comment>
<proteinExistence type="inferred from homology"/>
<keyword evidence="4 7" id="KW-0418">Kinase</keyword>
<dbReference type="AlphaFoldDB" id="A0A917E7M9"/>
<gene>
    <name evidence="7 8" type="primary">aroK</name>
    <name evidence="8" type="ORF">GCM10010831_05810</name>
</gene>
<feature type="binding site" evidence="7">
    <location>
        <position position="122"/>
    </location>
    <ligand>
        <name>ATP</name>
        <dbReference type="ChEBI" id="CHEBI:30616"/>
    </ligand>
</feature>
<dbReference type="EC" id="2.7.1.71" evidence="7"/>
<dbReference type="GO" id="GO:0005829">
    <property type="term" value="C:cytosol"/>
    <property type="evidence" value="ECO:0007669"/>
    <property type="project" value="TreeGrafter"/>
</dbReference>
<name>A0A917E7M9_9FLAO</name>
<comment type="subunit">
    <text evidence="7">Monomer.</text>
</comment>
<evidence type="ECO:0000256" key="3">
    <source>
        <dbReference type="ARBA" id="ARBA00022741"/>
    </source>
</evidence>
<dbReference type="GO" id="GO:0004765">
    <property type="term" value="F:shikimate kinase activity"/>
    <property type="evidence" value="ECO:0007669"/>
    <property type="project" value="UniProtKB-UniRule"/>
</dbReference>
<dbReference type="EMBL" id="BMGL01000003">
    <property type="protein sequence ID" value="GGE07159.1"/>
    <property type="molecule type" value="Genomic_DNA"/>
</dbReference>
<dbReference type="PANTHER" id="PTHR21087:SF16">
    <property type="entry name" value="SHIKIMATE KINASE 1, CHLOROPLASTIC"/>
    <property type="match status" value="1"/>
</dbReference>
<evidence type="ECO:0000256" key="1">
    <source>
        <dbReference type="ARBA" id="ARBA00022605"/>
    </source>
</evidence>
<dbReference type="InterPro" id="IPR027417">
    <property type="entry name" value="P-loop_NTPase"/>
</dbReference>
<protein>
    <recommendedName>
        <fullName evidence="7">Shikimate kinase</fullName>
        <shortName evidence="7">SK</shortName>
        <ecNumber evidence="7">2.7.1.71</ecNumber>
    </recommendedName>
</protein>
<keyword evidence="9" id="KW-1185">Reference proteome</keyword>
<reference evidence="8 9" key="1">
    <citation type="journal article" date="2014" name="Int. J. Syst. Evol. Microbiol.">
        <title>Complete genome sequence of Corynebacterium casei LMG S-19264T (=DSM 44701T), isolated from a smear-ripened cheese.</title>
        <authorList>
            <consortium name="US DOE Joint Genome Institute (JGI-PGF)"/>
            <person name="Walter F."/>
            <person name="Albersmeier A."/>
            <person name="Kalinowski J."/>
            <person name="Ruckert C."/>
        </authorList>
    </citation>
    <scope>NUCLEOTIDE SEQUENCE [LARGE SCALE GENOMIC DNA]</scope>
    <source>
        <strain evidence="8 9">CGMCC 1.12925</strain>
    </source>
</reference>
<dbReference type="PRINTS" id="PR01100">
    <property type="entry name" value="SHIKIMTKNASE"/>
</dbReference>
<comment type="caution">
    <text evidence="7">Lacks conserved residue(s) required for the propagation of feature annotation.</text>
</comment>
<dbReference type="GO" id="GO:0009073">
    <property type="term" value="P:aromatic amino acid family biosynthetic process"/>
    <property type="evidence" value="ECO:0007669"/>
    <property type="project" value="UniProtKB-KW"/>
</dbReference>
<feature type="binding site" evidence="7">
    <location>
        <position position="81"/>
    </location>
    <ligand>
        <name>substrate</name>
    </ligand>
</feature>
<comment type="cofactor">
    <cofactor evidence="7">
        <name>Mg(2+)</name>
        <dbReference type="ChEBI" id="CHEBI:18420"/>
    </cofactor>
    <text evidence="7">Binds 1 Mg(2+) ion per subunit.</text>
</comment>
<feature type="binding site" evidence="7">
    <location>
        <position position="14"/>
    </location>
    <ligand>
        <name>Mg(2+)</name>
        <dbReference type="ChEBI" id="CHEBI:18420"/>
    </ligand>
</feature>
<accession>A0A917E7M9</accession>
<keyword evidence="2 7" id="KW-0808">Transferase</keyword>
<comment type="subcellular location">
    <subcellularLocation>
        <location evidence="7">Cytoplasm</location>
    </subcellularLocation>
</comment>
<dbReference type="GO" id="GO:0009423">
    <property type="term" value="P:chorismate biosynthetic process"/>
    <property type="evidence" value="ECO:0007669"/>
    <property type="project" value="UniProtKB-UniRule"/>
</dbReference>
<dbReference type="GO" id="GO:0000287">
    <property type="term" value="F:magnesium ion binding"/>
    <property type="evidence" value="ECO:0007669"/>
    <property type="project" value="UniProtKB-UniRule"/>
</dbReference>
<feature type="binding site" evidence="7">
    <location>
        <position position="145"/>
    </location>
    <ligand>
        <name>substrate</name>
    </ligand>
</feature>
<comment type="similarity">
    <text evidence="7">Belongs to the shikimate kinase family.</text>
</comment>
<evidence type="ECO:0000256" key="7">
    <source>
        <dbReference type="HAMAP-Rule" id="MF_00109"/>
    </source>
</evidence>
<dbReference type="HAMAP" id="MF_00109">
    <property type="entry name" value="Shikimate_kinase"/>
    <property type="match status" value="1"/>
</dbReference>
<dbReference type="Proteomes" id="UP000599688">
    <property type="component" value="Unassembled WGS sequence"/>
</dbReference>
<keyword evidence="6 7" id="KW-0057">Aromatic amino acid biosynthesis</keyword>
<evidence type="ECO:0000256" key="4">
    <source>
        <dbReference type="ARBA" id="ARBA00022777"/>
    </source>
</evidence>
<dbReference type="RefSeq" id="WP_188405271.1">
    <property type="nucleotide sequence ID" value="NZ_BMGL01000003.1"/>
</dbReference>
<dbReference type="PANTHER" id="PTHR21087">
    <property type="entry name" value="SHIKIMATE KINASE"/>
    <property type="match status" value="1"/>
</dbReference>
<keyword evidence="7" id="KW-0963">Cytoplasm</keyword>
<dbReference type="Pfam" id="PF01202">
    <property type="entry name" value="SKI"/>
    <property type="match status" value="1"/>
</dbReference>
<dbReference type="SUPFAM" id="SSF52540">
    <property type="entry name" value="P-loop containing nucleoside triphosphate hydrolases"/>
    <property type="match status" value="1"/>
</dbReference>
<keyword evidence="5 7" id="KW-0067">ATP-binding</keyword>
<evidence type="ECO:0000313" key="8">
    <source>
        <dbReference type="EMBL" id="GGE07159.1"/>
    </source>
</evidence>
<organism evidence="8 9">
    <name type="scientific">Psychroflexus salis</name>
    <dbReference type="NCBI Taxonomy" id="1526574"/>
    <lineage>
        <taxon>Bacteria</taxon>
        <taxon>Pseudomonadati</taxon>
        <taxon>Bacteroidota</taxon>
        <taxon>Flavobacteriia</taxon>
        <taxon>Flavobacteriales</taxon>
        <taxon>Flavobacteriaceae</taxon>
        <taxon>Psychroflexus</taxon>
    </lineage>
</organism>
<keyword evidence="3 7" id="KW-0547">Nucleotide-binding</keyword>
<feature type="binding site" evidence="7">
    <location>
        <begin position="10"/>
        <end position="15"/>
    </location>
    <ligand>
        <name>ATP</name>
        <dbReference type="ChEBI" id="CHEBI:30616"/>
    </ligand>
</feature>
<keyword evidence="7" id="KW-0479">Metal-binding</keyword>
<dbReference type="GO" id="GO:0008652">
    <property type="term" value="P:amino acid biosynthetic process"/>
    <property type="evidence" value="ECO:0007669"/>
    <property type="project" value="UniProtKB-KW"/>
</dbReference>
<dbReference type="Gene3D" id="3.40.50.300">
    <property type="entry name" value="P-loop containing nucleotide triphosphate hydrolases"/>
    <property type="match status" value="1"/>
</dbReference>
<evidence type="ECO:0000256" key="2">
    <source>
        <dbReference type="ARBA" id="ARBA00022679"/>
    </source>
</evidence>
<dbReference type="GO" id="GO:0005524">
    <property type="term" value="F:ATP binding"/>
    <property type="evidence" value="ECO:0007669"/>
    <property type="project" value="UniProtKB-UniRule"/>
</dbReference>
<sequence>MKTVLLGYMSSGKSSVGKLLAKQMQYDFIDLDHYISENEGMPISEIFNLKGELYFRKKEKEYLEKILRSSTTTNLVLSLGGGTPCYYNNMRLILEQTGINSVYLKVNIETLLQRLWKEKEHRPLIAHYKDKEGLEEFIRKHLFERQFYYLKAQHVIDVSKLSFNQIVENIQLKINN</sequence>
<comment type="catalytic activity">
    <reaction evidence="7">
        <text>shikimate + ATP = 3-phosphoshikimate + ADP + H(+)</text>
        <dbReference type="Rhea" id="RHEA:13121"/>
        <dbReference type="ChEBI" id="CHEBI:15378"/>
        <dbReference type="ChEBI" id="CHEBI:30616"/>
        <dbReference type="ChEBI" id="CHEBI:36208"/>
        <dbReference type="ChEBI" id="CHEBI:145989"/>
        <dbReference type="ChEBI" id="CHEBI:456216"/>
        <dbReference type="EC" id="2.7.1.71"/>
    </reaction>
</comment>
<dbReference type="InterPro" id="IPR031322">
    <property type="entry name" value="Shikimate/glucono_kinase"/>
</dbReference>
<dbReference type="CDD" id="cd00464">
    <property type="entry name" value="SK"/>
    <property type="match status" value="1"/>
</dbReference>
<evidence type="ECO:0000256" key="5">
    <source>
        <dbReference type="ARBA" id="ARBA00022840"/>
    </source>
</evidence>
<dbReference type="InterPro" id="IPR000623">
    <property type="entry name" value="Shikimate_kinase/TSH1"/>
</dbReference>
<feature type="binding site" evidence="7">
    <location>
        <position position="32"/>
    </location>
    <ligand>
        <name>substrate</name>
    </ligand>
</feature>
<keyword evidence="7" id="KW-0460">Magnesium</keyword>
<evidence type="ECO:0000256" key="6">
    <source>
        <dbReference type="ARBA" id="ARBA00023141"/>
    </source>
</evidence>